<dbReference type="Gene3D" id="1.20.1550.10">
    <property type="entry name" value="DsbB-like"/>
    <property type="match status" value="1"/>
</dbReference>
<name>A0A6I2M356_9BACI</name>
<evidence type="ECO:0000256" key="12">
    <source>
        <dbReference type="HAMAP-Rule" id="MF_00287"/>
    </source>
</evidence>
<organism evidence="14 15">
    <name type="scientific">Metabacillus idriensis</name>
    <dbReference type="NCBI Taxonomy" id="324768"/>
    <lineage>
        <taxon>Bacteria</taxon>
        <taxon>Bacillati</taxon>
        <taxon>Bacillota</taxon>
        <taxon>Bacilli</taxon>
        <taxon>Bacillales</taxon>
        <taxon>Bacillaceae</taxon>
        <taxon>Metabacillus</taxon>
    </lineage>
</organism>
<evidence type="ECO:0000256" key="1">
    <source>
        <dbReference type="ARBA" id="ARBA00004141"/>
    </source>
</evidence>
<keyword evidence="7 12" id="KW-0560">Oxidoreductase</keyword>
<dbReference type="GO" id="GO:0005886">
    <property type="term" value="C:plasma membrane"/>
    <property type="evidence" value="ECO:0007669"/>
    <property type="project" value="UniProtKB-SubCell"/>
</dbReference>
<dbReference type="PANTHER" id="PTHR43469:SF1">
    <property type="entry name" value="SPBETA PROPHAGE-DERIVED DISULFIDE BOND FORMATION PROTEIN B"/>
    <property type="match status" value="1"/>
</dbReference>
<dbReference type="GO" id="GO:0015035">
    <property type="term" value="F:protein-disulfide reductase activity"/>
    <property type="evidence" value="ECO:0007669"/>
    <property type="project" value="UniProtKB-UniRule"/>
</dbReference>
<evidence type="ECO:0000313" key="15">
    <source>
        <dbReference type="Proteomes" id="UP000441585"/>
    </source>
</evidence>
<dbReference type="InterPro" id="IPR012187">
    <property type="entry name" value="Disulphide_bond_form_BdbC"/>
</dbReference>
<dbReference type="HAMAP" id="MF_00287">
    <property type="entry name" value="BdbC"/>
    <property type="match status" value="1"/>
</dbReference>
<evidence type="ECO:0000256" key="5">
    <source>
        <dbReference type="ARBA" id="ARBA00022982"/>
    </source>
</evidence>
<feature type="transmembrane region" description="Helical" evidence="13">
    <location>
        <begin position="68"/>
        <end position="87"/>
    </location>
</feature>
<dbReference type="EMBL" id="WKKF01000001">
    <property type="protein sequence ID" value="MRX52429.1"/>
    <property type="molecule type" value="Genomic_DNA"/>
</dbReference>
<keyword evidence="10 12" id="KW-0143">Chaperone</keyword>
<keyword evidence="15" id="KW-1185">Reference proteome</keyword>
<feature type="disulfide bond" description="Redox-active" evidence="12">
    <location>
        <begin position="39"/>
        <end position="42"/>
    </location>
</feature>
<evidence type="ECO:0000256" key="6">
    <source>
        <dbReference type="ARBA" id="ARBA00022989"/>
    </source>
</evidence>
<keyword evidence="6 12" id="KW-1133">Transmembrane helix</keyword>
<evidence type="ECO:0000256" key="11">
    <source>
        <dbReference type="ARBA" id="ARBA00023284"/>
    </source>
</evidence>
<keyword evidence="12" id="KW-1003">Cell membrane</keyword>
<feature type="transmembrane region" description="Helical" evidence="13">
    <location>
        <begin position="113"/>
        <end position="138"/>
    </location>
</feature>
<dbReference type="PIRSF" id="PIRSF036659">
    <property type="entry name" value="BdbC"/>
    <property type="match status" value="1"/>
</dbReference>
<keyword evidence="4 12" id="KW-0812">Transmembrane</keyword>
<proteinExistence type="inferred from homology"/>
<dbReference type="InterPro" id="IPR003752">
    <property type="entry name" value="DiS_bond_form_DsbB/BdbC"/>
</dbReference>
<dbReference type="InterPro" id="IPR023380">
    <property type="entry name" value="DsbB-like_sf"/>
</dbReference>
<keyword evidence="8 12" id="KW-0472">Membrane</keyword>
<keyword evidence="11 12" id="KW-0676">Redox-active center</keyword>
<evidence type="ECO:0000256" key="7">
    <source>
        <dbReference type="ARBA" id="ARBA00023002"/>
    </source>
</evidence>
<evidence type="ECO:0000256" key="10">
    <source>
        <dbReference type="ARBA" id="ARBA00023186"/>
    </source>
</evidence>
<feature type="transmembrane region" description="Helical" evidence="13">
    <location>
        <begin position="12"/>
        <end position="31"/>
    </location>
</feature>
<evidence type="ECO:0000256" key="4">
    <source>
        <dbReference type="ARBA" id="ARBA00022692"/>
    </source>
</evidence>
<feature type="transmembrane region" description="Helical" evidence="13">
    <location>
        <begin position="43"/>
        <end position="61"/>
    </location>
</feature>
<accession>A0A6I2M356</accession>
<dbReference type="Proteomes" id="UP000441585">
    <property type="component" value="Unassembled WGS sequence"/>
</dbReference>
<evidence type="ECO:0000256" key="3">
    <source>
        <dbReference type="ARBA" id="ARBA00022448"/>
    </source>
</evidence>
<keyword evidence="5 12" id="KW-0249">Electron transport</keyword>
<dbReference type="AlphaFoldDB" id="A0A6I2M356"/>
<evidence type="ECO:0000256" key="2">
    <source>
        <dbReference type="ARBA" id="ARBA00007602"/>
    </source>
</evidence>
<dbReference type="SUPFAM" id="SSF158442">
    <property type="entry name" value="DsbB-like"/>
    <property type="match status" value="1"/>
</dbReference>
<comment type="caution">
    <text evidence="12">Lacks conserved residue(s) required for the propagation of feature annotation.</text>
</comment>
<dbReference type="NCBIfam" id="NF002849">
    <property type="entry name" value="PRK03113.1"/>
    <property type="match status" value="1"/>
</dbReference>
<keyword evidence="9 12" id="KW-1015">Disulfide bond</keyword>
<evidence type="ECO:0000256" key="8">
    <source>
        <dbReference type="ARBA" id="ARBA00023136"/>
    </source>
</evidence>
<keyword evidence="3 12" id="KW-0813">Transport</keyword>
<reference evidence="14 15" key="1">
    <citation type="submission" date="2019-11" db="EMBL/GenBank/DDBJ databases">
        <title>Bacillus idriensis genome.</title>
        <authorList>
            <person name="Konopka E.N."/>
            <person name="Newman J.D."/>
        </authorList>
    </citation>
    <scope>NUCLEOTIDE SEQUENCE [LARGE SCALE GENOMIC DNA]</scope>
    <source>
        <strain evidence="14 15">DSM 19097</strain>
    </source>
</reference>
<evidence type="ECO:0000313" key="14">
    <source>
        <dbReference type="EMBL" id="MRX52429.1"/>
    </source>
</evidence>
<comment type="function">
    <text evidence="12">Required for disulfide bond formation in some proteins.</text>
</comment>
<sequence length="145" mass="16486">MSEKLKKDIENQLFIAWAASFISMLGSLYFSEIMKFIPCELCWYQRILMYPLVVILGIAIYKKDYQIAFYSMILSAIGGTISIYHYAVQKIDFVGENSASCGIVPCTGEYINWLGFITIPFLALIGFTVIFAASLNIYRKMKVGR</sequence>
<dbReference type="RefSeq" id="WP_170292685.1">
    <property type="nucleotide sequence ID" value="NZ_CAJGAA010000001.1"/>
</dbReference>
<dbReference type="PANTHER" id="PTHR43469">
    <property type="entry name" value="DISULFIDE FORMATION PROTEIN-RELATED"/>
    <property type="match status" value="1"/>
</dbReference>
<comment type="caution">
    <text evidence="14">The sequence shown here is derived from an EMBL/GenBank/DDBJ whole genome shotgun (WGS) entry which is preliminary data.</text>
</comment>
<dbReference type="Pfam" id="PF02600">
    <property type="entry name" value="DsbB"/>
    <property type="match status" value="1"/>
</dbReference>
<protein>
    <recommendedName>
        <fullName evidence="12">Probable disulfide formation protein</fullName>
    </recommendedName>
    <alternativeName>
        <fullName evidence="12">Disulfide oxidoreductase</fullName>
    </alternativeName>
    <alternativeName>
        <fullName evidence="12">Thiol-disulfide oxidoreductase</fullName>
    </alternativeName>
</protein>
<comment type="similarity">
    <text evidence="2 12">Belongs to the DsbB family. BdbC subfamily.</text>
</comment>
<dbReference type="GO" id="GO:0006457">
    <property type="term" value="P:protein folding"/>
    <property type="evidence" value="ECO:0007669"/>
    <property type="project" value="InterPro"/>
</dbReference>
<comment type="subcellular location">
    <subcellularLocation>
        <location evidence="12">Cell membrane</location>
        <topology evidence="12">Multi-pass membrane protein</topology>
    </subcellularLocation>
    <subcellularLocation>
        <location evidence="1">Membrane</location>
        <topology evidence="1">Multi-pass membrane protein</topology>
    </subcellularLocation>
</comment>
<evidence type="ECO:0000256" key="13">
    <source>
        <dbReference type="SAM" id="Phobius"/>
    </source>
</evidence>
<gene>
    <name evidence="12" type="primary">bdbC</name>
    <name evidence="14" type="ORF">GJU41_00470</name>
</gene>
<evidence type="ECO:0000256" key="9">
    <source>
        <dbReference type="ARBA" id="ARBA00023157"/>
    </source>
</evidence>